<dbReference type="AlphaFoldDB" id="A0A0R0H3Q6"/>
<evidence type="ECO:0000313" key="4">
    <source>
        <dbReference type="Proteomes" id="UP000008827"/>
    </source>
</evidence>
<dbReference type="Proteomes" id="UP000008827">
    <property type="component" value="Chromosome 13"/>
</dbReference>
<dbReference type="PaxDb" id="3847-GLYMA13G39250.1"/>
<dbReference type="Gramene" id="KRH22674">
    <property type="protein sequence ID" value="KRH22674"/>
    <property type="gene ID" value="GLYMA_13G316300"/>
</dbReference>
<dbReference type="EnsemblPlants" id="KRH22674">
    <property type="protein sequence ID" value="KRH22674"/>
    <property type="gene ID" value="GLYMA_13G316300"/>
</dbReference>
<sequence>MVMGLHLPYLLLAIMHVNLPVNKILLVLSNTKGQIRLCQTEKKSLQDPSCQITNPCEFCPCF</sequence>
<evidence type="ECO:0000313" key="3">
    <source>
        <dbReference type="EnsemblPlants" id="KRH22674"/>
    </source>
</evidence>
<name>A0A0R0H3Q6_SOYBN</name>
<reference evidence="2" key="3">
    <citation type="submission" date="2018-07" db="EMBL/GenBank/DDBJ databases">
        <title>WGS assembly of Glycine max.</title>
        <authorList>
            <person name="Schmutz J."/>
            <person name="Cannon S."/>
            <person name="Schlueter J."/>
            <person name="Ma J."/>
            <person name="Mitros T."/>
            <person name="Nelson W."/>
            <person name="Hyten D."/>
            <person name="Song Q."/>
            <person name="Thelen J."/>
            <person name="Cheng J."/>
            <person name="Xu D."/>
            <person name="Hellsten U."/>
            <person name="May G."/>
            <person name="Yu Y."/>
            <person name="Sakurai T."/>
            <person name="Umezawa T."/>
            <person name="Bhattacharyya M."/>
            <person name="Sandhu D."/>
            <person name="Valliyodan B."/>
            <person name="Lindquist E."/>
            <person name="Peto M."/>
            <person name="Grant D."/>
            <person name="Shu S."/>
            <person name="Goodstein D."/>
            <person name="Barry K."/>
            <person name="Futrell-Griggs M."/>
            <person name="Abernathy B."/>
            <person name="Du J."/>
            <person name="Tian Z."/>
            <person name="Zhu L."/>
            <person name="Gill N."/>
            <person name="Joshi T."/>
            <person name="Libault M."/>
            <person name="Sethuraman A."/>
            <person name="Zhang X."/>
            <person name="Shinozaki K."/>
            <person name="Nguyen H."/>
            <person name="Wing R."/>
            <person name="Cregan P."/>
            <person name="Specht J."/>
            <person name="Grimwood J."/>
            <person name="Rokhsar D."/>
            <person name="Stacey G."/>
            <person name="Shoemaker R."/>
            <person name="Jackson S."/>
        </authorList>
    </citation>
    <scope>NUCLEOTIDE SEQUENCE</scope>
    <source>
        <tissue evidence="2">Callus</tissue>
    </source>
</reference>
<feature type="signal peptide" evidence="1">
    <location>
        <begin position="1"/>
        <end position="20"/>
    </location>
</feature>
<evidence type="ECO:0000256" key="1">
    <source>
        <dbReference type="SAM" id="SignalP"/>
    </source>
</evidence>
<keyword evidence="4" id="KW-1185">Reference proteome</keyword>
<protein>
    <submittedName>
        <fullName evidence="2 3">Uncharacterized protein</fullName>
    </submittedName>
</protein>
<accession>A0A0R0H3Q6</accession>
<reference evidence="3" key="2">
    <citation type="submission" date="2018-02" db="UniProtKB">
        <authorList>
            <consortium name="EnsemblPlants"/>
        </authorList>
    </citation>
    <scope>IDENTIFICATION</scope>
    <source>
        <strain evidence="3">Williams 82</strain>
    </source>
</reference>
<reference evidence="2 3" key="1">
    <citation type="journal article" date="2010" name="Nature">
        <title>Genome sequence of the palaeopolyploid soybean.</title>
        <authorList>
            <person name="Schmutz J."/>
            <person name="Cannon S.B."/>
            <person name="Schlueter J."/>
            <person name="Ma J."/>
            <person name="Mitros T."/>
            <person name="Nelson W."/>
            <person name="Hyten D.L."/>
            <person name="Song Q."/>
            <person name="Thelen J.J."/>
            <person name="Cheng J."/>
            <person name="Xu D."/>
            <person name="Hellsten U."/>
            <person name="May G.D."/>
            <person name="Yu Y."/>
            <person name="Sakurai T."/>
            <person name="Umezawa T."/>
            <person name="Bhattacharyya M.K."/>
            <person name="Sandhu D."/>
            <person name="Valliyodan B."/>
            <person name="Lindquist E."/>
            <person name="Peto M."/>
            <person name="Grant D."/>
            <person name="Shu S."/>
            <person name="Goodstein D."/>
            <person name="Barry K."/>
            <person name="Futrell-Griggs M."/>
            <person name="Abernathy B."/>
            <person name="Du J."/>
            <person name="Tian Z."/>
            <person name="Zhu L."/>
            <person name="Gill N."/>
            <person name="Joshi T."/>
            <person name="Libault M."/>
            <person name="Sethuraman A."/>
            <person name="Zhang X.-C."/>
            <person name="Shinozaki K."/>
            <person name="Nguyen H.T."/>
            <person name="Wing R.A."/>
            <person name="Cregan P."/>
            <person name="Specht J."/>
            <person name="Grimwood J."/>
            <person name="Rokhsar D."/>
            <person name="Stacey G."/>
            <person name="Shoemaker R.C."/>
            <person name="Jackson S.A."/>
        </authorList>
    </citation>
    <scope>NUCLEOTIDE SEQUENCE [LARGE SCALE GENOMIC DNA]</scope>
    <source>
        <strain evidence="3">cv. Williams 82</strain>
        <tissue evidence="2">Callus</tissue>
    </source>
</reference>
<proteinExistence type="predicted"/>
<dbReference type="EMBL" id="CM000846">
    <property type="protein sequence ID" value="KRH22674.1"/>
    <property type="molecule type" value="Genomic_DNA"/>
</dbReference>
<evidence type="ECO:0000313" key="2">
    <source>
        <dbReference type="EMBL" id="KRH22674.1"/>
    </source>
</evidence>
<organism evidence="2">
    <name type="scientific">Glycine max</name>
    <name type="common">Soybean</name>
    <name type="synonym">Glycine hispida</name>
    <dbReference type="NCBI Taxonomy" id="3847"/>
    <lineage>
        <taxon>Eukaryota</taxon>
        <taxon>Viridiplantae</taxon>
        <taxon>Streptophyta</taxon>
        <taxon>Embryophyta</taxon>
        <taxon>Tracheophyta</taxon>
        <taxon>Spermatophyta</taxon>
        <taxon>Magnoliopsida</taxon>
        <taxon>eudicotyledons</taxon>
        <taxon>Gunneridae</taxon>
        <taxon>Pentapetalae</taxon>
        <taxon>rosids</taxon>
        <taxon>fabids</taxon>
        <taxon>Fabales</taxon>
        <taxon>Fabaceae</taxon>
        <taxon>Papilionoideae</taxon>
        <taxon>50 kb inversion clade</taxon>
        <taxon>NPAAA clade</taxon>
        <taxon>indigoferoid/millettioid clade</taxon>
        <taxon>Phaseoleae</taxon>
        <taxon>Glycine</taxon>
        <taxon>Glycine subgen. Soja</taxon>
    </lineage>
</organism>
<dbReference type="InParanoid" id="A0A0R0H3Q6"/>
<keyword evidence="1" id="KW-0732">Signal</keyword>
<feature type="chain" id="PRO_5014521522" evidence="1">
    <location>
        <begin position="21"/>
        <end position="62"/>
    </location>
</feature>
<gene>
    <name evidence="2" type="ORF">GLYMA_13G316300</name>
</gene>